<dbReference type="AlphaFoldDB" id="A0AAJ0MJA1"/>
<proteinExistence type="predicted"/>
<dbReference type="Proteomes" id="UP001275084">
    <property type="component" value="Unassembled WGS sequence"/>
</dbReference>
<reference evidence="2" key="2">
    <citation type="submission" date="2023-06" db="EMBL/GenBank/DDBJ databases">
        <authorList>
            <consortium name="Lawrence Berkeley National Laboratory"/>
            <person name="Haridas S."/>
            <person name="Hensen N."/>
            <person name="Bonometti L."/>
            <person name="Westerberg I."/>
            <person name="Brannstrom I.O."/>
            <person name="Guillou S."/>
            <person name="Cros-Aarteil S."/>
            <person name="Calhoun S."/>
            <person name="Kuo A."/>
            <person name="Mondo S."/>
            <person name="Pangilinan J."/>
            <person name="Riley R."/>
            <person name="Labutti K."/>
            <person name="Andreopoulos B."/>
            <person name="Lipzen A."/>
            <person name="Chen C."/>
            <person name="Yanf M."/>
            <person name="Daum C."/>
            <person name="Ng V."/>
            <person name="Clum A."/>
            <person name="Steindorff A."/>
            <person name="Ohm R."/>
            <person name="Martin F."/>
            <person name="Silar P."/>
            <person name="Natvig D."/>
            <person name="Lalanne C."/>
            <person name="Gautier V."/>
            <person name="Ament-Velasquez S.L."/>
            <person name="Kruys A."/>
            <person name="Hutchinson M.I."/>
            <person name="Powell A.J."/>
            <person name="Barry K."/>
            <person name="Miller A.N."/>
            <person name="Grigoriev I.V."/>
            <person name="Debuchy R."/>
            <person name="Gladieux P."/>
            <person name="Thoren M.H."/>
            <person name="Johannesson H."/>
        </authorList>
    </citation>
    <scope>NUCLEOTIDE SEQUENCE</scope>
    <source>
        <strain evidence="2">CBS 955.72</strain>
    </source>
</reference>
<feature type="compositionally biased region" description="Basic residues" evidence="1">
    <location>
        <begin position="467"/>
        <end position="477"/>
    </location>
</feature>
<evidence type="ECO:0000256" key="1">
    <source>
        <dbReference type="SAM" id="MobiDB-lite"/>
    </source>
</evidence>
<organism evidence="2 3">
    <name type="scientific">Lasiosphaeria hispida</name>
    <dbReference type="NCBI Taxonomy" id="260671"/>
    <lineage>
        <taxon>Eukaryota</taxon>
        <taxon>Fungi</taxon>
        <taxon>Dikarya</taxon>
        <taxon>Ascomycota</taxon>
        <taxon>Pezizomycotina</taxon>
        <taxon>Sordariomycetes</taxon>
        <taxon>Sordariomycetidae</taxon>
        <taxon>Sordariales</taxon>
        <taxon>Lasiosphaeriaceae</taxon>
        <taxon>Lasiosphaeria</taxon>
    </lineage>
</organism>
<gene>
    <name evidence="2" type="ORF">B0T25DRAFT_512743</name>
</gene>
<dbReference type="SUPFAM" id="SSF81383">
    <property type="entry name" value="F-box domain"/>
    <property type="match status" value="1"/>
</dbReference>
<protein>
    <recommendedName>
        <fullName evidence="4">F-box domain-containing protein</fullName>
    </recommendedName>
</protein>
<feature type="compositionally biased region" description="Polar residues" evidence="1">
    <location>
        <begin position="393"/>
        <end position="410"/>
    </location>
</feature>
<name>A0AAJ0MJA1_9PEZI</name>
<comment type="caution">
    <text evidence="2">The sequence shown here is derived from an EMBL/GenBank/DDBJ whole genome shotgun (WGS) entry which is preliminary data.</text>
</comment>
<dbReference type="InterPro" id="IPR036047">
    <property type="entry name" value="F-box-like_dom_sf"/>
</dbReference>
<sequence length="477" mass="52055">MPTAAHQVVSTPELLEMILLELDMRTLITSAQRVDRSWSQLIKASPRLQQALFLAPAPKPPSRSTESPPYIQNPLLAEVFSPFFSKPPRRPDTTWPGFYRRLVLAKKTRAKKKNSAQPERPRQAAFVRADASWRRMLVTQPPIAKLGVVTVDDIIGGRYFGTAWKAGEVTFTTARSRPRGLSMGVLYDMAFDWVEKTRPDCAVQVLWRTGVDAGGACDGTPKPRRMFQNTISGWSGFHKDSGIEGWDSQQVRLDGFEGILNSFDGNVGAVLRLYSGAKKRMPWEKIEGGGLGGFMFKVAILFAALIVAHTAAQLCESTCNTESKIIITCGSPTERYCNIYNDPHYMQCLYEKCGGRYQSVRNNQALICAAMNIGVDTKLPTTATATTTAATAGPNTTKVSPANTKYTSPNPKDLTRLLVPLRLTRHNSSNGGGNPSSPDASPGSGSNSGSTSQSPNSSTSLFPLRLPLRHAKRTSTG</sequence>
<reference evidence="2" key="1">
    <citation type="journal article" date="2023" name="Mol. Phylogenet. Evol.">
        <title>Genome-scale phylogeny and comparative genomics of the fungal order Sordariales.</title>
        <authorList>
            <person name="Hensen N."/>
            <person name="Bonometti L."/>
            <person name="Westerberg I."/>
            <person name="Brannstrom I.O."/>
            <person name="Guillou S."/>
            <person name="Cros-Aarteil S."/>
            <person name="Calhoun S."/>
            <person name="Haridas S."/>
            <person name="Kuo A."/>
            <person name="Mondo S."/>
            <person name="Pangilinan J."/>
            <person name="Riley R."/>
            <person name="LaButti K."/>
            <person name="Andreopoulos B."/>
            <person name="Lipzen A."/>
            <person name="Chen C."/>
            <person name="Yan M."/>
            <person name="Daum C."/>
            <person name="Ng V."/>
            <person name="Clum A."/>
            <person name="Steindorff A."/>
            <person name="Ohm R.A."/>
            <person name="Martin F."/>
            <person name="Silar P."/>
            <person name="Natvig D.O."/>
            <person name="Lalanne C."/>
            <person name="Gautier V."/>
            <person name="Ament-Velasquez S.L."/>
            <person name="Kruys A."/>
            <person name="Hutchinson M.I."/>
            <person name="Powell A.J."/>
            <person name="Barry K."/>
            <person name="Miller A.N."/>
            <person name="Grigoriev I.V."/>
            <person name="Debuchy R."/>
            <person name="Gladieux P."/>
            <person name="Hiltunen Thoren M."/>
            <person name="Johannesson H."/>
        </authorList>
    </citation>
    <scope>NUCLEOTIDE SEQUENCE</scope>
    <source>
        <strain evidence="2">CBS 955.72</strain>
    </source>
</reference>
<evidence type="ECO:0008006" key="4">
    <source>
        <dbReference type="Google" id="ProtNLM"/>
    </source>
</evidence>
<feature type="region of interest" description="Disordered" evidence="1">
    <location>
        <begin position="386"/>
        <end position="477"/>
    </location>
</feature>
<accession>A0AAJ0MJA1</accession>
<keyword evidence="3" id="KW-1185">Reference proteome</keyword>
<feature type="compositionally biased region" description="Low complexity" evidence="1">
    <location>
        <begin position="435"/>
        <end position="460"/>
    </location>
</feature>
<evidence type="ECO:0000313" key="3">
    <source>
        <dbReference type="Proteomes" id="UP001275084"/>
    </source>
</evidence>
<evidence type="ECO:0000313" key="2">
    <source>
        <dbReference type="EMBL" id="KAK3362551.1"/>
    </source>
</evidence>
<dbReference type="EMBL" id="JAUIQD010000001">
    <property type="protein sequence ID" value="KAK3362551.1"/>
    <property type="molecule type" value="Genomic_DNA"/>
</dbReference>